<dbReference type="Proteomes" id="UP000694520">
    <property type="component" value="Chromosome 12"/>
</dbReference>
<dbReference type="PROSITE" id="PS50279">
    <property type="entry name" value="BPTI_KUNITZ_2"/>
    <property type="match status" value="1"/>
</dbReference>
<evidence type="ECO:0000256" key="2">
    <source>
        <dbReference type="ARBA" id="ARBA00022525"/>
    </source>
</evidence>
<dbReference type="GO" id="GO:0004867">
    <property type="term" value="F:serine-type endopeptidase inhibitor activity"/>
    <property type="evidence" value="ECO:0007669"/>
    <property type="project" value="InterPro"/>
</dbReference>
<dbReference type="FunFam" id="4.10.410.10:FF:000005">
    <property type="entry name" value="Pancreatic trypsin inhibitor"/>
    <property type="match status" value="1"/>
</dbReference>
<evidence type="ECO:0000313" key="6">
    <source>
        <dbReference type="Proteomes" id="UP000694520"/>
    </source>
</evidence>
<dbReference type="Ensembl" id="ENSBGRT00000027356.1">
    <property type="protein sequence ID" value="ENSBGRP00000023727.1"/>
    <property type="gene ID" value="ENSBGRG00000014847.1"/>
</dbReference>
<dbReference type="SMART" id="SM00131">
    <property type="entry name" value="KU"/>
    <property type="match status" value="1"/>
</dbReference>
<sequence length="103" mass="11215">SRTCPGILCPGLGLQRCQSTSSSSFAEAMNTGDPPIPIALQPDICLEPPYMGPCKTVMIRYFYNAYTGLCERFRYGGCGGNKNNFLTKEECMKTCGQVAGSLW</sequence>
<dbReference type="SUPFAM" id="SSF57362">
    <property type="entry name" value="BPTI-like"/>
    <property type="match status" value="1"/>
</dbReference>
<evidence type="ECO:0000256" key="1">
    <source>
        <dbReference type="ARBA" id="ARBA00004613"/>
    </source>
</evidence>
<dbReference type="GeneTree" id="ENSGT00970000193472"/>
<feature type="domain" description="BPTI/Kunitz inhibitor" evidence="4">
    <location>
        <begin position="45"/>
        <end position="95"/>
    </location>
</feature>
<protein>
    <recommendedName>
        <fullName evidence="4">BPTI/Kunitz inhibitor domain-containing protein</fullName>
    </recommendedName>
</protein>
<name>A0A8B9XMN1_BOSMU</name>
<organism evidence="5 6">
    <name type="scientific">Bos mutus grunniens</name>
    <name type="common">Wild yak</name>
    <name type="synonym">Bos grunniens</name>
    <dbReference type="NCBI Taxonomy" id="30521"/>
    <lineage>
        <taxon>Eukaryota</taxon>
        <taxon>Metazoa</taxon>
        <taxon>Chordata</taxon>
        <taxon>Craniata</taxon>
        <taxon>Vertebrata</taxon>
        <taxon>Euteleostomi</taxon>
        <taxon>Mammalia</taxon>
        <taxon>Eutheria</taxon>
        <taxon>Laurasiatheria</taxon>
        <taxon>Artiodactyla</taxon>
        <taxon>Ruminantia</taxon>
        <taxon>Pecora</taxon>
        <taxon>Bovidae</taxon>
        <taxon>Bovinae</taxon>
        <taxon>Bos</taxon>
    </lineage>
</organism>
<dbReference type="InterPro" id="IPR050098">
    <property type="entry name" value="TFPI/VKTCI-like"/>
</dbReference>
<accession>A0A8B9XMN1</accession>
<dbReference type="InterPro" id="IPR002223">
    <property type="entry name" value="Kunitz_BPTI"/>
</dbReference>
<dbReference type="Gene3D" id="4.10.410.10">
    <property type="entry name" value="Pancreatic trypsin inhibitor Kunitz domain"/>
    <property type="match status" value="1"/>
</dbReference>
<evidence type="ECO:0000256" key="3">
    <source>
        <dbReference type="ARBA" id="ARBA00023157"/>
    </source>
</evidence>
<dbReference type="AlphaFoldDB" id="A0A8B9XMN1"/>
<reference evidence="5" key="2">
    <citation type="submission" date="2025-08" db="UniProtKB">
        <authorList>
            <consortium name="Ensembl"/>
        </authorList>
    </citation>
    <scope>IDENTIFICATION</scope>
</reference>
<keyword evidence="3" id="KW-1015">Disulfide bond</keyword>
<dbReference type="PROSITE" id="PS00280">
    <property type="entry name" value="BPTI_KUNITZ_1"/>
    <property type="match status" value="1"/>
</dbReference>
<evidence type="ECO:0000259" key="4">
    <source>
        <dbReference type="PROSITE" id="PS50279"/>
    </source>
</evidence>
<evidence type="ECO:0000313" key="5">
    <source>
        <dbReference type="Ensembl" id="ENSBGRP00000023727.1"/>
    </source>
</evidence>
<comment type="subcellular location">
    <subcellularLocation>
        <location evidence="1">Secreted</location>
    </subcellularLocation>
</comment>
<proteinExistence type="predicted"/>
<dbReference type="CDD" id="cd22592">
    <property type="entry name" value="Kunitz_BPTI"/>
    <property type="match status" value="1"/>
</dbReference>
<dbReference type="InterPro" id="IPR020901">
    <property type="entry name" value="Prtase_inh_Kunz-CS"/>
</dbReference>
<dbReference type="GO" id="GO:0005615">
    <property type="term" value="C:extracellular space"/>
    <property type="evidence" value="ECO:0007669"/>
    <property type="project" value="TreeGrafter"/>
</dbReference>
<dbReference type="Pfam" id="PF00014">
    <property type="entry name" value="Kunitz_BPTI"/>
    <property type="match status" value="1"/>
</dbReference>
<dbReference type="PRINTS" id="PR00759">
    <property type="entry name" value="BASICPTASE"/>
</dbReference>
<reference evidence="5" key="3">
    <citation type="submission" date="2025-09" db="UniProtKB">
        <authorList>
            <consortium name="Ensembl"/>
        </authorList>
    </citation>
    <scope>IDENTIFICATION</scope>
</reference>
<keyword evidence="2" id="KW-0964">Secreted</keyword>
<reference evidence="5" key="1">
    <citation type="submission" date="2019-05" db="EMBL/GenBank/DDBJ databases">
        <authorList>
            <person name="Zhang S."/>
            <person name="Liu J."/>
        </authorList>
    </citation>
    <scope>NUCLEOTIDE SEQUENCE [LARGE SCALE GENOMIC DNA]</scope>
</reference>
<dbReference type="PANTHER" id="PTHR10083">
    <property type="entry name" value="KUNITZ-TYPE PROTEASE INHIBITOR-RELATED"/>
    <property type="match status" value="1"/>
</dbReference>
<dbReference type="PANTHER" id="PTHR10083:SF369">
    <property type="entry name" value="UTERINE PLASMIN_TRYPSIN INHIBITOR"/>
    <property type="match status" value="1"/>
</dbReference>
<keyword evidence="6" id="KW-1185">Reference proteome</keyword>
<dbReference type="InterPro" id="IPR036880">
    <property type="entry name" value="Kunitz_BPTI_sf"/>
</dbReference>